<keyword evidence="4" id="KW-1185">Reference proteome</keyword>
<dbReference type="SUPFAM" id="SSF143990">
    <property type="entry name" value="YbiA-like"/>
    <property type="match status" value="1"/>
</dbReference>
<dbReference type="Proteomes" id="UP000783213">
    <property type="component" value="Unassembled WGS sequence"/>
</dbReference>
<evidence type="ECO:0000259" key="2">
    <source>
        <dbReference type="Pfam" id="PF08719"/>
    </source>
</evidence>
<accession>A0ABQ7IW00</accession>
<dbReference type="NCBIfam" id="TIGR02464">
    <property type="entry name" value="ribofla_fusion"/>
    <property type="match status" value="1"/>
</dbReference>
<dbReference type="RefSeq" id="XP_038813363.1">
    <property type="nucleotide sequence ID" value="XM_038950834.1"/>
</dbReference>
<sequence>MAPSPDSHTIFYAKGAEKVPKTALLFGSASPGGEWPWLSNFWDEPFVDDSGHTYRSSENYLQAGKAYMMKDKALFRKLIKYTPLKAKIEGNKMKIDVEKWNQISSLVMADALHFKFRHKKSWIQALVNTGDALIVEAREDMVWGSGLKKTQTAKTRICDWPGQNKLGDELMEIRLKFRELLQGGNPSSGISSTAKVPSAPAVADAAILNGPPRSREPSPVPAPHVDPGTGPAQDPQADENPEPMDLDEPIAPTPDPGPQGEHLTLTQDIGDVEAETLIHNPTIGNDKDKTGESKADRIVEPISENQMLAEEERAYTDLALEIQSHRERRLQLEELVRREEDLMLERQKENQRRRAQNFPVKSAPKPAQDPPRKAPVTSTPSKSSKREARENAGPNSSKKQKVADSASKTSKSQDLLLVLKHSE</sequence>
<reference evidence="3 4" key="1">
    <citation type="journal article" date="2020" name="Genome Biol. Evol.">
        <title>Comparative genomics of Sclerotiniaceae.</title>
        <authorList>
            <person name="Valero Jimenez C.A."/>
            <person name="Steentjes M."/>
            <person name="Scholten O.E."/>
            <person name="Van Kan J.A.L."/>
        </authorList>
    </citation>
    <scope>NUCLEOTIDE SEQUENCE [LARGE SCALE GENOMIC DNA]</scope>
    <source>
        <strain evidence="3 4">B1</strain>
    </source>
</reference>
<comment type="caution">
    <text evidence="3">The sequence shown here is derived from an EMBL/GenBank/DDBJ whole genome shotgun (WGS) entry which is preliminary data.</text>
</comment>
<feature type="domain" description="NADAR" evidence="2">
    <location>
        <begin position="36"/>
        <end position="177"/>
    </location>
</feature>
<organism evidence="3 4">
    <name type="scientific">Botrytis deweyae</name>
    <dbReference type="NCBI Taxonomy" id="2478750"/>
    <lineage>
        <taxon>Eukaryota</taxon>
        <taxon>Fungi</taxon>
        <taxon>Dikarya</taxon>
        <taxon>Ascomycota</taxon>
        <taxon>Pezizomycotina</taxon>
        <taxon>Leotiomycetes</taxon>
        <taxon>Helotiales</taxon>
        <taxon>Sclerotiniaceae</taxon>
        <taxon>Botrytis</taxon>
    </lineage>
</organism>
<name>A0ABQ7IW00_9HELO</name>
<dbReference type="InterPro" id="IPR037238">
    <property type="entry name" value="YbiA-like_sf"/>
</dbReference>
<dbReference type="Pfam" id="PF08719">
    <property type="entry name" value="NADAR"/>
    <property type="match status" value="1"/>
</dbReference>
<evidence type="ECO:0000256" key="1">
    <source>
        <dbReference type="SAM" id="MobiDB-lite"/>
    </source>
</evidence>
<feature type="compositionally biased region" description="Basic and acidic residues" evidence="1">
    <location>
        <begin position="285"/>
        <end position="299"/>
    </location>
</feature>
<proteinExistence type="predicted"/>
<dbReference type="InterPro" id="IPR012816">
    <property type="entry name" value="NADAR"/>
</dbReference>
<protein>
    <recommendedName>
        <fullName evidence="2">NADAR domain-containing protein</fullName>
    </recommendedName>
</protein>
<feature type="region of interest" description="Disordered" evidence="1">
    <location>
        <begin position="346"/>
        <end position="423"/>
    </location>
</feature>
<dbReference type="CDD" id="cd15457">
    <property type="entry name" value="NADAR"/>
    <property type="match status" value="1"/>
</dbReference>
<evidence type="ECO:0000313" key="4">
    <source>
        <dbReference type="Proteomes" id="UP000783213"/>
    </source>
</evidence>
<dbReference type="Gene3D" id="1.10.357.40">
    <property type="entry name" value="YbiA-like"/>
    <property type="match status" value="1"/>
</dbReference>
<feature type="compositionally biased region" description="Acidic residues" evidence="1">
    <location>
        <begin position="236"/>
        <end position="248"/>
    </location>
</feature>
<dbReference type="GeneID" id="62229988"/>
<evidence type="ECO:0000313" key="3">
    <source>
        <dbReference type="EMBL" id="KAF7935169.1"/>
    </source>
</evidence>
<gene>
    <name evidence="3" type="ORF">EAE98_003214</name>
</gene>
<dbReference type="EMBL" id="RCSX01000005">
    <property type="protein sequence ID" value="KAF7935169.1"/>
    <property type="molecule type" value="Genomic_DNA"/>
</dbReference>
<feature type="region of interest" description="Disordered" evidence="1">
    <location>
        <begin position="208"/>
        <end position="299"/>
    </location>
</feature>